<dbReference type="GO" id="GO:0046983">
    <property type="term" value="F:protein dimerization activity"/>
    <property type="evidence" value="ECO:0007669"/>
    <property type="project" value="InterPro"/>
</dbReference>
<dbReference type="Proteomes" id="UP000596742">
    <property type="component" value="Unassembled WGS sequence"/>
</dbReference>
<dbReference type="EMBL" id="UYJE01005480">
    <property type="protein sequence ID" value="VDI37681.1"/>
    <property type="molecule type" value="Genomic_DNA"/>
</dbReference>
<proteinExistence type="predicted"/>
<gene>
    <name evidence="2" type="ORF">MGAL_10B009590</name>
</gene>
<dbReference type="OrthoDB" id="6138559at2759"/>
<dbReference type="InterPro" id="IPR012337">
    <property type="entry name" value="RNaseH-like_sf"/>
</dbReference>
<feature type="domain" description="HAT C-terminal dimerisation" evidence="1">
    <location>
        <begin position="233"/>
        <end position="289"/>
    </location>
</feature>
<dbReference type="PANTHER" id="PTHR46880:SF5">
    <property type="entry name" value="DUF4371 DOMAIN-CONTAINING PROTEIN"/>
    <property type="match status" value="1"/>
</dbReference>
<evidence type="ECO:0000259" key="1">
    <source>
        <dbReference type="Pfam" id="PF05699"/>
    </source>
</evidence>
<dbReference type="InterPro" id="IPR008906">
    <property type="entry name" value="HATC_C_dom"/>
</dbReference>
<name>A0A8B6ERM0_MYTGA</name>
<evidence type="ECO:0000313" key="2">
    <source>
        <dbReference type="EMBL" id="VDI37681.1"/>
    </source>
</evidence>
<comment type="caution">
    <text evidence="2">The sequence shown here is derived from an EMBL/GenBank/DDBJ whole genome shotgun (WGS) entry which is preliminary data.</text>
</comment>
<reference evidence="2" key="1">
    <citation type="submission" date="2018-11" db="EMBL/GenBank/DDBJ databases">
        <authorList>
            <person name="Alioto T."/>
            <person name="Alioto T."/>
        </authorList>
    </citation>
    <scope>NUCLEOTIDE SEQUENCE</scope>
</reference>
<sequence>MAHGLGLFEAIKTALLSIGLDFENMRHDQPGPSLTRWVSSKSRAVIALKNNLSVVAAHLESMAADNIPEAKAYHTTLVSVQFLKIMHLLLDFLPIITRVSKVFQYKDIMIYEVEEQLEGIMLDLLNMSQNPGTNMKEFLRLYKPADKKFADTVIKGPTPNIDWKDDNQLRLLVQDTIAYLDKRFACFKEDPLSYFRIFDYARWPRDRLELARFGTEDLLKLLDIFLIYEVILAAKQERFRDIIKVIELMCCISPCTAECERGFSTMKSIKTPLRNRLEQDTLQHLMHINLSGPSV</sequence>
<dbReference type="Pfam" id="PF05699">
    <property type="entry name" value="Dimer_Tnp_hAT"/>
    <property type="match status" value="1"/>
</dbReference>
<keyword evidence="3" id="KW-1185">Reference proteome</keyword>
<accession>A0A8B6ERM0</accession>
<protein>
    <recommendedName>
        <fullName evidence="1">HAT C-terminal dimerisation domain-containing protein</fullName>
    </recommendedName>
</protein>
<organism evidence="2 3">
    <name type="scientific">Mytilus galloprovincialis</name>
    <name type="common">Mediterranean mussel</name>
    <dbReference type="NCBI Taxonomy" id="29158"/>
    <lineage>
        <taxon>Eukaryota</taxon>
        <taxon>Metazoa</taxon>
        <taxon>Spiralia</taxon>
        <taxon>Lophotrochozoa</taxon>
        <taxon>Mollusca</taxon>
        <taxon>Bivalvia</taxon>
        <taxon>Autobranchia</taxon>
        <taxon>Pteriomorphia</taxon>
        <taxon>Mytilida</taxon>
        <taxon>Mytiloidea</taxon>
        <taxon>Mytilidae</taxon>
        <taxon>Mytilinae</taxon>
        <taxon>Mytilus</taxon>
    </lineage>
</organism>
<dbReference type="PANTHER" id="PTHR46880">
    <property type="entry name" value="RAS-ASSOCIATING DOMAIN-CONTAINING PROTEIN"/>
    <property type="match status" value="1"/>
</dbReference>
<evidence type="ECO:0000313" key="3">
    <source>
        <dbReference type="Proteomes" id="UP000596742"/>
    </source>
</evidence>
<dbReference type="AlphaFoldDB" id="A0A8B6ERM0"/>
<dbReference type="SUPFAM" id="SSF53098">
    <property type="entry name" value="Ribonuclease H-like"/>
    <property type="match status" value="1"/>
</dbReference>